<evidence type="ECO:0000256" key="1">
    <source>
        <dbReference type="ARBA" id="ARBA00013260"/>
    </source>
</evidence>
<dbReference type="Proteomes" id="UP001317705">
    <property type="component" value="Chromosome"/>
</dbReference>
<feature type="binding site" evidence="7">
    <location>
        <position position="114"/>
    </location>
    <ligand>
        <name>tRNA</name>
        <dbReference type="ChEBI" id="CHEBI:17843"/>
    </ligand>
</feature>
<comment type="catalytic activity">
    <reaction evidence="7 8">
        <text>an N-acyl-L-alpha-aminoacyl-tRNA + H2O = an N-acyl-L-amino acid + a tRNA + H(+)</text>
        <dbReference type="Rhea" id="RHEA:54448"/>
        <dbReference type="Rhea" id="RHEA-COMP:10123"/>
        <dbReference type="Rhea" id="RHEA-COMP:13883"/>
        <dbReference type="ChEBI" id="CHEBI:15377"/>
        <dbReference type="ChEBI" id="CHEBI:15378"/>
        <dbReference type="ChEBI" id="CHEBI:59874"/>
        <dbReference type="ChEBI" id="CHEBI:78442"/>
        <dbReference type="ChEBI" id="CHEBI:138191"/>
        <dbReference type="EC" id="3.1.1.29"/>
    </reaction>
</comment>
<evidence type="ECO:0000256" key="8">
    <source>
        <dbReference type="RuleBase" id="RU000673"/>
    </source>
</evidence>
<dbReference type="InterPro" id="IPR001328">
    <property type="entry name" value="Pept_tRNA_hydro"/>
</dbReference>
<feature type="site" description="Discriminates between blocked and unblocked aminoacyl-tRNA" evidence="7">
    <location>
        <position position="11"/>
    </location>
</feature>
<accession>A0ABN6VR48</accession>
<comment type="similarity">
    <text evidence="5 7 9">Belongs to the PTH family.</text>
</comment>
<feature type="binding site" evidence="7">
    <location>
        <position position="68"/>
    </location>
    <ligand>
        <name>tRNA</name>
        <dbReference type="ChEBI" id="CHEBI:17843"/>
    </ligand>
</feature>
<dbReference type="GO" id="GO:0016787">
    <property type="term" value="F:hydrolase activity"/>
    <property type="evidence" value="ECO:0007669"/>
    <property type="project" value="UniProtKB-KW"/>
</dbReference>
<evidence type="ECO:0000256" key="6">
    <source>
        <dbReference type="ARBA" id="ARBA00050038"/>
    </source>
</evidence>
<evidence type="ECO:0000256" key="3">
    <source>
        <dbReference type="ARBA" id="ARBA00022801"/>
    </source>
</evidence>
<evidence type="ECO:0000313" key="10">
    <source>
        <dbReference type="EMBL" id="BDV41792.1"/>
    </source>
</evidence>
<keyword evidence="3 7" id="KW-0378">Hydrolase</keyword>
<feature type="binding site" evidence="7">
    <location>
        <position position="16"/>
    </location>
    <ligand>
        <name>tRNA</name>
        <dbReference type="ChEBI" id="CHEBI:17843"/>
    </ligand>
</feature>
<keyword evidence="4 7" id="KW-0694">RNA-binding</keyword>
<comment type="subcellular location">
    <subcellularLocation>
        <location evidence="7">Cytoplasm</location>
    </subcellularLocation>
</comment>
<dbReference type="PANTHER" id="PTHR17224:SF1">
    <property type="entry name" value="PEPTIDYL-TRNA HYDROLASE"/>
    <property type="match status" value="1"/>
</dbReference>
<keyword evidence="7" id="KW-0963">Cytoplasm</keyword>
<keyword evidence="2 7" id="KW-0820">tRNA-binding</keyword>
<dbReference type="PANTHER" id="PTHR17224">
    <property type="entry name" value="PEPTIDYL-TRNA HYDROLASE"/>
    <property type="match status" value="1"/>
</dbReference>
<sequence length="199" mass="21609">MAAKLIVGLGNPGPKYQWTRHNAGFMVLDCLARTAGITMAKKNFSGQYGEGSWRGQRLFLLKPQTFMNLSGRSVAEALRYHKLPLAELIVVHDDLDIPFGRVKLKEGGGHGGHNGLRSLVQELGSADFVRLRIGIGRPARGDVADYVLNNFPPDQLRELAPLCDGALDALALLLDEGLAKAMSLYNNKDVLAESLGSSR</sequence>
<evidence type="ECO:0000256" key="9">
    <source>
        <dbReference type="RuleBase" id="RU004320"/>
    </source>
</evidence>
<dbReference type="EMBL" id="AP027151">
    <property type="protein sequence ID" value="BDV41792.1"/>
    <property type="molecule type" value="Genomic_DNA"/>
</dbReference>
<name>A0ABN6VR48_9BACT</name>
<comment type="function">
    <text evidence="7">Hydrolyzes ribosome-free peptidyl-tRNAs (with 1 or more amino acids incorporated), which drop off the ribosome during protein synthesis, or as a result of ribosome stalling.</text>
</comment>
<evidence type="ECO:0000256" key="2">
    <source>
        <dbReference type="ARBA" id="ARBA00022555"/>
    </source>
</evidence>
<dbReference type="Pfam" id="PF01195">
    <property type="entry name" value="Pept_tRNA_hydro"/>
    <property type="match status" value="1"/>
</dbReference>
<proteinExistence type="inferred from homology"/>
<comment type="function">
    <text evidence="7">Catalyzes the release of premature peptidyl moieties from peptidyl-tRNA molecules trapped in stalled 50S ribosomal subunits, and thus maintains levels of free tRNAs and 50S ribosomes.</text>
</comment>
<dbReference type="InterPro" id="IPR018171">
    <property type="entry name" value="Pept_tRNA_hydro_CS"/>
</dbReference>
<evidence type="ECO:0000313" key="11">
    <source>
        <dbReference type="Proteomes" id="UP001317705"/>
    </source>
</evidence>
<gene>
    <name evidence="7 10" type="primary">pth</name>
    <name evidence="10" type="ORF">GURASL_07150</name>
</gene>
<dbReference type="PROSITE" id="PS01196">
    <property type="entry name" value="PEPT_TRNA_HYDROL_2"/>
    <property type="match status" value="1"/>
</dbReference>
<feature type="binding site" evidence="7">
    <location>
        <position position="66"/>
    </location>
    <ligand>
        <name>tRNA</name>
        <dbReference type="ChEBI" id="CHEBI:17843"/>
    </ligand>
</feature>
<feature type="site" description="Stabilizes the basic form of H active site to accept a proton" evidence="7">
    <location>
        <position position="93"/>
    </location>
</feature>
<dbReference type="RefSeq" id="WP_282001839.1">
    <property type="nucleotide sequence ID" value="NZ_AP027151.1"/>
</dbReference>
<dbReference type="InterPro" id="IPR036416">
    <property type="entry name" value="Pept_tRNA_hydro_sf"/>
</dbReference>
<dbReference type="SUPFAM" id="SSF53178">
    <property type="entry name" value="Peptidyl-tRNA hydrolase-like"/>
    <property type="match status" value="1"/>
</dbReference>
<evidence type="ECO:0000256" key="7">
    <source>
        <dbReference type="HAMAP-Rule" id="MF_00083"/>
    </source>
</evidence>
<feature type="active site" description="Proton acceptor" evidence="7">
    <location>
        <position position="21"/>
    </location>
</feature>
<dbReference type="EC" id="3.1.1.29" evidence="1 7"/>
<evidence type="ECO:0000256" key="5">
    <source>
        <dbReference type="ARBA" id="ARBA00038063"/>
    </source>
</evidence>
<protein>
    <recommendedName>
        <fullName evidence="6 7">Peptidyl-tRNA hydrolase</fullName>
        <shortName evidence="7">Pth</shortName>
        <ecNumber evidence="1 7">3.1.1.29</ecNumber>
    </recommendedName>
</protein>
<dbReference type="PROSITE" id="PS01195">
    <property type="entry name" value="PEPT_TRNA_HYDROL_1"/>
    <property type="match status" value="1"/>
</dbReference>
<dbReference type="CDD" id="cd00462">
    <property type="entry name" value="PTH"/>
    <property type="match status" value="1"/>
</dbReference>
<reference evidence="10 11" key="1">
    <citation type="submission" date="2022-12" db="EMBL/GenBank/DDBJ databases">
        <title>Polyphasic characterization of Geotalea uranireducens NIT-SL11 newly isolated from a complex of sewage sludge and microbially reduced graphene oxide.</title>
        <authorList>
            <person name="Xie L."/>
            <person name="Yoshida N."/>
            <person name="Meng L."/>
        </authorList>
    </citation>
    <scope>NUCLEOTIDE SEQUENCE [LARGE SCALE GENOMIC DNA]</scope>
    <source>
        <strain evidence="10 11">NIT-SL11</strain>
    </source>
</reference>
<dbReference type="Gene3D" id="3.40.50.1470">
    <property type="entry name" value="Peptidyl-tRNA hydrolase"/>
    <property type="match status" value="1"/>
</dbReference>
<organism evidence="10 11">
    <name type="scientific">Geotalea uraniireducens</name>
    <dbReference type="NCBI Taxonomy" id="351604"/>
    <lineage>
        <taxon>Bacteria</taxon>
        <taxon>Pseudomonadati</taxon>
        <taxon>Thermodesulfobacteriota</taxon>
        <taxon>Desulfuromonadia</taxon>
        <taxon>Geobacterales</taxon>
        <taxon>Geobacteraceae</taxon>
        <taxon>Geotalea</taxon>
    </lineage>
</organism>
<comment type="subunit">
    <text evidence="7">Monomer.</text>
</comment>
<evidence type="ECO:0000256" key="4">
    <source>
        <dbReference type="ARBA" id="ARBA00022884"/>
    </source>
</evidence>
<dbReference type="HAMAP" id="MF_00083">
    <property type="entry name" value="Pept_tRNA_hydro_bact"/>
    <property type="match status" value="1"/>
</dbReference>
<keyword evidence="11" id="KW-1185">Reference proteome</keyword>
<dbReference type="NCBIfam" id="TIGR00447">
    <property type="entry name" value="pth"/>
    <property type="match status" value="1"/>
</dbReference>